<gene>
    <name evidence="1" type="ORF">IFM12276_38860</name>
</gene>
<dbReference type="Gene3D" id="3.30.559.30">
    <property type="entry name" value="Nonribosomal peptide synthetase, condensation domain"/>
    <property type="match status" value="1"/>
</dbReference>
<organism evidence="1 2">
    <name type="scientific">Nocardia sputorum</name>
    <dbReference type="NCBI Taxonomy" id="2984338"/>
    <lineage>
        <taxon>Bacteria</taxon>
        <taxon>Bacillati</taxon>
        <taxon>Actinomycetota</taxon>
        <taxon>Actinomycetes</taxon>
        <taxon>Mycobacteriales</taxon>
        <taxon>Nocardiaceae</taxon>
        <taxon>Nocardia</taxon>
    </lineage>
</organism>
<dbReference type="EMBL" id="AP026978">
    <property type="protein sequence ID" value="BDU00858.1"/>
    <property type="molecule type" value="Genomic_DNA"/>
</dbReference>
<name>A0ABN6U6E7_9NOCA</name>
<evidence type="ECO:0000313" key="2">
    <source>
        <dbReference type="Proteomes" id="UP001317870"/>
    </source>
</evidence>
<keyword evidence="2" id="KW-1185">Reference proteome</keyword>
<reference evidence="1 2" key="1">
    <citation type="submission" date="2022-11" db="EMBL/GenBank/DDBJ databases">
        <title>Genome Sequencing of Nocardia sp. ON39_IFM12276 and assembly.</title>
        <authorList>
            <person name="Shimojima M."/>
            <person name="Toyokawa M."/>
            <person name="Uesaka K."/>
        </authorList>
    </citation>
    <scope>NUCLEOTIDE SEQUENCE [LARGE SCALE GENOMIC DNA]</scope>
    <source>
        <strain evidence="1 2">IFM 12276</strain>
    </source>
</reference>
<sequence>MKRADRAEEPALCDESAYWAAILLQYALCAPAWLVRSSEPDPAEYVDTFVWSPREQDTPGWRAPLTALTMAIVRARPARGGEGPAEASIVLNIPTADDLRTADTAARFGDVTTFPANLVLEGLDVAAAFRGRLHAVRSVIDEVDRQLDKVPAAGARYRRLRDADTATGPILRSLPEPPVSYTYQHKQVPHERARNAADKGGHAEKPAPVIDLSVTMNSRVQEMTARWTIDRNVISENDIAAIRSAWRLALSRIVFENSSTHEPAIGG</sequence>
<dbReference type="Proteomes" id="UP001317870">
    <property type="component" value="Chromosome"/>
</dbReference>
<proteinExistence type="predicted"/>
<accession>A0ABN6U6E7</accession>
<evidence type="ECO:0000313" key="1">
    <source>
        <dbReference type="EMBL" id="BDU00858.1"/>
    </source>
</evidence>
<protein>
    <submittedName>
        <fullName evidence="1">Uncharacterized protein</fullName>
    </submittedName>
</protein>